<name>A0A0V1BDY3_TRISP</name>
<dbReference type="OrthoDB" id="5918463at2759"/>
<proteinExistence type="predicted"/>
<dbReference type="EMBL" id="JYDH01000055">
    <property type="protein sequence ID" value="KRY35307.1"/>
    <property type="molecule type" value="Genomic_DNA"/>
</dbReference>
<reference evidence="1 2" key="1">
    <citation type="submission" date="2015-01" db="EMBL/GenBank/DDBJ databases">
        <title>Evolution of Trichinella species and genotypes.</title>
        <authorList>
            <person name="Korhonen P.K."/>
            <person name="Edoardo P."/>
            <person name="Giuseppe L.R."/>
            <person name="Gasser R.B."/>
        </authorList>
    </citation>
    <scope>NUCLEOTIDE SEQUENCE [LARGE SCALE GENOMIC DNA]</scope>
    <source>
        <strain evidence="1">ISS3</strain>
    </source>
</reference>
<sequence length="132" mass="15687">LRITATTKSKNKMLVCIILSLLLTTVTIVANGANEHVQLREKRVSELFGKRTSNENDMMLFLAKINEEEMSMFLQRLFFEWRRARKYWNELNDEELTQMEIGKRMSELFGKRSERHRSSDGYYKKRVSELFG</sequence>
<dbReference type="AlphaFoldDB" id="A0A0V1BDY3"/>
<gene>
    <name evidence="1" type="ORF">T01_1203</name>
</gene>
<keyword evidence="2" id="KW-1185">Reference proteome</keyword>
<organism evidence="1 2">
    <name type="scientific">Trichinella spiralis</name>
    <name type="common">Trichina worm</name>
    <dbReference type="NCBI Taxonomy" id="6334"/>
    <lineage>
        <taxon>Eukaryota</taxon>
        <taxon>Metazoa</taxon>
        <taxon>Ecdysozoa</taxon>
        <taxon>Nematoda</taxon>
        <taxon>Enoplea</taxon>
        <taxon>Dorylaimia</taxon>
        <taxon>Trichinellida</taxon>
        <taxon>Trichinellidae</taxon>
        <taxon>Trichinella</taxon>
    </lineage>
</organism>
<evidence type="ECO:0000313" key="2">
    <source>
        <dbReference type="Proteomes" id="UP000054776"/>
    </source>
</evidence>
<dbReference type="Proteomes" id="UP000054776">
    <property type="component" value="Unassembled WGS sequence"/>
</dbReference>
<evidence type="ECO:0000313" key="1">
    <source>
        <dbReference type="EMBL" id="KRY35307.1"/>
    </source>
</evidence>
<feature type="non-terminal residue" evidence="1">
    <location>
        <position position="1"/>
    </location>
</feature>
<dbReference type="InParanoid" id="A0A0V1BDY3"/>
<comment type="caution">
    <text evidence="1">The sequence shown here is derived from an EMBL/GenBank/DDBJ whole genome shotgun (WGS) entry which is preliminary data.</text>
</comment>
<accession>A0A0V1BDY3</accession>
<protein>
    <submittedName>
        <fullName evidence="1">Uncharacterized protein</fullName>
    </submittedName>
</protein>